<gene>
    <name evidence="1" type="ORF">SAMN05421677_11456</name>
</gene>
<dbReference type="Proteomes" id="UP000198860">
    <property type="component" value="Unassembled WGS sequence"/>
</dbReference>
<dbReference type="AlphaFoldDB" id="A0A1H0R388"/>
<evidence type="ECO:0008006" key="3">
    <source>
        <dbReference type="Google" id="ProtNLM"/>
    </source>
</evidence>
<name>A0A1H0R388_HALAD</name>
<dbReference type="EMBL" id="FNIZ01000014">
    <property type="protein sequence ID" value="SDP23947.1"/>
    <property type="molecule type" value="Genomic_DNA"/>
</dbReference>
<sequence>MLICSHPIFERTRVIENNQQLYIEKENTLKLFETRVVSPKETFPLHAIHDVSYRKSSDMYGMLYLHTHKGVRAYMVKEDPDPWMKKLKACLLRN</sequence>
<accession>A0A1H0R388</accession>
<dbReference type="OrthoDB" id="2691759at2"/>
<proteinExistence type="predicted"/>
<dbReference type="STRING" id="240303.SAMN05421677_11456"/>
<organism evidence="1 2">
    <name type="scientific">Halobacillus aidingensis</name>
    <dbReference type="NCBI Taxonomy" id="240303"/>
    <lineage>
        <taxon>Bacteria</taxon>
        <taxon>Bacillati</taxon>
        <taxon>Bacillota</taxon>
        <taxon>Bacilli</taxon>
        <taxon>Bacillales</taxon>
        <taxon>Bacillaceae</taxon>
        <taxon>Halobacillus</taxon>
    </lineage>
</organism>
<protein>
    <recommendedName>
        <fullName evidence="3">PH domain-containing protein</fullName>
    </recommendedName>
</protein>
<keyword evidence="2" id="KW-1185">Reference proteome</keyword>
<evidence type="ECO:0000313" key="1">
    <source>
        <dbReference type="EMBL" id="SDP23947.1"/>
    </source>
</evidence>
<reference evidence="2" key="1">
    <citation type="submission" date="2016-10" db="EMBL/GenBank/DDBJ databases">
        <authorList>
            <person name="Varghese N."/>
            <person name="Submissions S."/>
        </authorList>
    </citation>
    <scope>NUCLEOTIDE SEQUENCE [LARGE SCALE GENOMIC DNA]</scope>
    <source>
        <strain evidence="2">CGMCC 1.3703</strain>
    </source>
</reference>
<evidence type="ECO:0000313" key="2">
    <source>
        <dbReference type="Proteomes" id="UP000198860"/>
    </source>
</evidence>